<name>A0A1G6Q9W8_9MICO</name>
<dbReference type="STRING" id="1814289.SAMN05216410_2472"/>
<evidence type="ECO:0000256" key="2">
    <source>
        <dbReference type="ARBA" id="ARBA00022729"/>
    </source>
</evidence>
<feature type="chain" id="PRO_5039669823" evidence="6">
    <location>
        <begin position="28"/>
        <end position="414"/>
    </location>
</feature>
<dbReference type="EMBL" id="FMYH01000004">
    <property type="protein sequence ID" value="SDC88694.1"/>
    <property type="molecule type" value="Genomic_DNA"/>
</dbReference>
<gene>
    <name evidence="7" type="ORF">SAMN05216410_2472</name>
</gene>
<dbReference type="OrthoDB" id="9780991at2"/>
<sequence length="414" mass="43287">MMRSRTPWVAGLAAVSMLALSACSSNGDTPADASSLTVWVMGDSSANFDTLVAPFTKDTGIAVKTVAVPWDSIDQRFTTAVASGNGPDVLQIGISKLRTFADSGALLPLDETTIADYPNLAADGFIDGVAGDATAIGGEVVSVPWVSDTRVLFYRTDILEENGITAPPTTWDELRADAKVLSDRGVDQYGYYVPQWDSSLPVIMTWGNGGDILTTDQTINFDTPEFEAAVDIYAGLYADGSVPTNADFDQTQGFTSGITPMVISGPYLANAISAAAPELEGKWSVAPVPASVDHTSLLAGSNLSVWGKSGNTEGALKLLDFLSTPETQLAWYAADGQLPTSKAALADPTLLSDPITAVYAAQLADSRLLPLVPSWDGETGKALLDALNSIVLTGADRASTLDTLFQATGDTSVS</sequence>
<dbReference type="RefSeq" id="WP_093183601.1">
    <property type="nucleotide sequence ID" value="NZ_FMYH01000004.1"/>
</dbReference>
<evidence type="ECO:0000256" key="4">
    <source>
        <dbReference type="ARBA" id="ARBA00023139"/>
    </source>
</evidence>
<proteinExistence type="predicted"/>
<dbReference type="PROSITE" id="PS51257">
    <property type="entry name" value="PROKAR_LIPOPROTEIN"/>
    <property type="match status" value="1"/>
</dbReference>
<dbReference type="Proteomes" id="UP000199039">
    <property type="component" value="Unassembled WGS sequence"/>
</dbReference>
<dbReference type="Pfam" id="PF01547">
    <property type="entry name" value="SBP_bac_1"/>
    <property type="match status" value="1"/>
</dbReference>
<accession>A0A1G6Q9W8</accession>
<evidence type="ECO:0000256" key="1">
    <source>
        <dbReference type="ARBA" id="ARBA00022475"/>
    </source>
</evidence>
<evidence type="ECO:0000313" key="8">
    <source>
        <dbReference type="Proteomes" id="UP000199039"/>
    </source>
</evidence>
<dbReference type="AlphaFoldDB" id="A0A1G6Q9W8"/>
<keyword evidence="1" id="KW-1003">Cell membrane</keyword>
<organism evidence="7 8">
    <name type="scientific">Sanguibacter gelidistatuariae</name>
    <dbReference type="NCBI Taxonomy" id="1814289"/>
    <lineage>
        <taxon>Bacteria</taxon>
        <taxon>Bacillati</taxon>
        <taxon>Actinomycetota</taxon>
        <taxon>Actinomycetes</taxon>
        <taxon>Micrococcales</taxon>
        <taxon>Sanguibacteraceae</taxon>
        <taxon>Sanguibacter</taxon>
    </lineage>
</organism>
<evidence type="ECO:0000256" key="5">
    <source>
        <dbReference type="ARBA" id="ARBA00023288"/>
    </source>
</evidence>
<dbReference type="Gene3D" id="3.40.190.10">
    <property type="entry name" value="Periplasmic binding protein-like II"/>
    <property type="match status" value="2"/>
</dbReference>
<keyword evidence="5" id="KW-0449">Lipoprotein</keyword>
<dbReference type="SUPFAM" id="SSF53850">
    <property type="entry name" value="Periplasmic binding protein-like II"/>
    <property type="match status" value="1"/>
</dbReference>
<dbReference type="PANTHER" id="PTHR43649:SF33">
    <property type="entry name" value="POLYGALACTURONAN_RHAMNOGALACTURONAN-BINDING PROTEIN YTCQ"/>
    <property type="match status" value="1"/>
</dbReference>
<dbReference type="PANTHER" id="PTHR43649">
    <property type="entry name" value="ARABINOSE-BINDING PROTEIN-RELATED"/>
    <property type="match status" value="1"/>
</dbReference>
<dbReference type="InterPro" id="IPR006059">
    <property type="entry name" value="SBP"/>
</dbReference>
<keyword evidence="8" id="KW-1185">Reference proteome</keyword>
<reference evidence="7 8" key="1">
    <citation type="submission" date="2016-09" db="EMBL/GenBank/DDBJ databases">
        <authorList>
            <person name="Capua I."/>
            <person name="De Benedictis P."/>
            <person name="Joannis T."/>
            <person name="Lombin L.H."/>
            <person name="Cattoli G."/>
        </authorList>
    </citation>
    <scope>NUCLEOTIDE SEQUENCE [LARGE SCALE GENOMIC DNA]</scope>
    <source>
        <strain evidence="7 8">ISLP-3</strain>
    </source>
</reference>
<keyword evidence="2 6" id="KW-0732">Signal</keyword>
<keyword evidence="3" id="KW-0472">Membrane</keyword>
<evidence type="ECO:0000256" key="3">
    <source>
        <dbReference type="ARBA" id="ARBA00023136"/>
    </source>
</evidence>
<evidence type="ECO:0000313" key="7">
    <source>
        <dbReference type="EMBL" id="SDC88694.1"/>
    </source>
</evidence>
<protein>
    <submittedName>
        <fullName evidence="7">Carbohydrate ABC transporter substrate-binding protein, CUT1 family</fullName>
    </submittedName>
</protein>
<dbReference type="InterPro" id="IPR050490">
    <property type="entry name" value="Bact_solute-bd_prot1"/>
</dbReference>
<evidence type="ECO:0000256" key="6">
    <source>
        <dbReference type="SAM" id="SignalP"/>
    </source>
</evidence>
<feature type="signal peptide" evidence="6">
    <location>
        <begin position="1"/>
        <end position="27"/>
    </location>
</feature>
<keyword evidence="4" id="KW-0564">Palmitate</keyword>